<dbReference type="OrthoDB" id="4243889at2"/>
<comment type="caution">
    <text evidence="1">The sequence shown here is derived from an EMBL/GenBank/DDBJ whole genome shotgun (WGS) entry which is preliminary data.</text>
</comment>
<proteinExistence type="predicted"/>
<protein>
    <submittedName>
        <fullName evidence="1">Uncharacterized protein</fullName>
    </submittedName>
</protein>
<accession>A0A4U0NN55</accession>
<dbReference type="AlphaFoldDB" id="A0A4U0NN55"/>
<organism evidence="1 2">
    <name type="scientific">Streptomyces piniterrae</name>
    <dbReference type="NCBI Taxonomy" id="2571125"/>
    <lineage>
        <taxon>Bacteria</taxon>
        <taxon>Bacillati</taxon>
        <taxon>Actinomycetota</taxon>
        <taxon>Actinomycetes</taxon>
        <taxon>Kitasatosporales</taxon>
        <taxon>Streptomycetaceae</taxon>
        <taxon>Streptomyces</taxon>
    </lineage>
</organism>
<dbReference type="Proteomes" id="UP000308697">
    <property type="component" value="Unassembled WGS sequence"/>
</dbReference>
<sequence>MSAGAWSRLCDWAEEFWCRHVRYRELYRQLDRMREDLKARTAWMDDLSEEELAEMLSGLTACIDAVQATGTDAPEHQEGMA</sequence>
<keyword evidence="2" id="KW-1185">Reference proteome</keyword>
<gene>
    <name evidence="1" type="ORF">FCH28_10305</name>
</gene>
<name>A0A4U0NN55_9ACTN</name>
<evidence type="ECO:0000313" key="1">
    <source>
        <dbReference type="EMBL" id="TJZ55703.1"/>
    </source>
</evidence>
<dbReference type="RefSeq" id="WP_136739514.1">
    <property type="nucleotide sequence ID" value="NZ_SUMB01000003.1"/>
</dbReference>
<dbReference type="EMBL" id="SUMB01000003">
    <property type="protein sequence ID" value="TJZ55703.1"/>
    <property type="molecule type" value="Genomic_DNA"/>
</dbReference>
<evidence type="ECO:0000313" key="2">
    <source>
        <dbReference type="Proteomes" id="UP000308697"/>
    </source>
</evidence>
<reference evidence="1 2" key="1">
    <citation type="submission" date="2019-04" db="EMBL/GenBank/DDBJ databases">
        <title>Streptomyces piniterrae sp. nov., a heliquinomycin-producing actinomycete isolated from rhizosphere soil of Pinus yunnanensis.</title>
        <authorList>
            <person name="Zhuang X."/>
            <person name="Zhao J."/>
        </authorList>
    </citation>
    <scope>NUCLEOTIDE SEQUENCE [LARGE SCALE GENOMIC DNA]</scope>
    <source>
        <strain evidence="2">jys28</strain>
    </source>
</reference>